<feature type="region of interest" description="Disordered" evidence="1">
    <location>
        <begin position="66"/>
        <end position="146"/>
    </location>
</feature>
<protein>
    <submittedName>
        <fullName evidence="2">Uncharacterized protein</fullName>
    </submittedName>
</protein>
<evidence type="ECO:0000313" key="3">
    <source>
        <dbReference type="Proteomes" id="UP001363151"/>
    </source>
</evidence>
<evidence type="ECO:0000313" key="2">
    <source>
        <dbReference type="EMBL" id="KAK7248273.1"/>
    </source>
</evidence>
<gene>
    <name evidence="2" type="ORF">SO694_0034304</name>
</gene>
<reference evidence="2 3" key="1">
    <citation type="submission" date="2024-03" db="EMBL/GenBank/DDBJ databases">
        <title>Aureococcus anophagefferens CCMP1851 and Kratosvirus quantuckense: Draft genome of a second virus-susceptible host strain in the model system.</title>
        <authorList>
            <person name="Chase E."/>
            <person name="Truchon A.R."/>
            <person name="Schepens W."/>
            <person name="Wilhelm S.W."/>
        </authorList>
    </citation>
    <scope>NUCLEOTIDE SEQUENCE [LARGE SCALE GENOMIC DNA]</scope>
    <source>
        <strain evidence="2 3">CCMP1851</strain>
    </source>
</reference>
<proteinExistence type="predicted"/>
<organism evidence="2 3">
    <name type="scientific">Aureococcus anophagefferens</name>
    <name type="common">Harmful bloom alga</name>
    <dbReference type="NCBI Taxonomy" id="44056"/>
    <lineage>
        <taxon>Eukaryota</taxon>
        <taxon>Sar</taxon>
        <taxon>Stramenopiles</taxon>
        <taxon>Ochrophyta</taxon>
        <taxon>Pelagophyceae</taxon>
        <taxon>Pelagomonadales</taxon>
        <taxon>Pelagomonadaceae</taxon>
        <taxon>Aureococcus</taxon>
    </lineage>
</organism>
<accession>A0ABR1G549</accession>
<feature type="compositionally biased region" description="Low complexity" evidence="1">
    <location>
        <begin position="110"/>
        <end position="146"/>
    </location>
</feature>
<keyword evidence="3" id="KW-1185">Reference proteome</keyword>
<evidence type="ECO:0000256" key="1">
    <source>
        <dbReference type="SAM" id="MobiDB-lite"/>
    </source>
</evidence>
<dbReference type="EMBL" id="JBBJCI010000116">
    <property type="protein sequence ID" value="KAK7248273.1"/>
    <property type="molecule type" value="Genomic_DNA"/>
</dbReference>
<name>A0ABR1G549_AURAN</name>
<comment type="caution">
    <text evidence="2">The sequence shown here is derived from an EMBL/GenBank/DDBJ whole genome shotgun (WGS) entry which is preliminary data.</text>
</comment>
<feature type="compositionally biased region" description="Basic and acidic residues" evidence="1">
    <location>
        <begin position="73"/>
        <end position="90"/>
    </location>
</feature>
<sequence length="146" mass="15276">MTVSEQWRNAFVLCPATDLEVVERMAQRAEEAGYAATLVGLKRWAETQPTAEDDEAPLLRSLATKSLEGEAAEASRRRQEKAKKAAKAEQRAAAAASPNKEKKRSAETEAAAPAAKKAKAAPGDPAAAGRAALSSPPSSAPRSPAP</sequence>
<dbReference type="Proteomes" id="UP001363151">
    <property type="component" value="Unassembled WGS sequence"/>
</dbReference>